<evidence type="ECO:0000256" key="3">
    <source>
        <dbReference type="ARBA" id="ARBA00022741"/>
    </source>
</evidence>
<dbReference type="Gene3D" id="3.30.1360.30">
    <property type="entry name" value="GAD-like domain"/>
    <property type="match status" value="1"/>
</dbReference>
<dbReference type="GO" id="GO:0005524">
    <property type="term" value="F:ATP binding"/>
    <property type="evidence" value="ECO:0007669"/>
    <property type="project" value="UniProtKB-KW"/>
</dbReference>
<dbReference type="Pfam" id="PF00152">
    <property type="entry name" value="tRNA-synt_2"/>
    <property type="match status" value="1"/>
</dbReference>
<dbReference type="PANTHER" id="PTHR22594">
    <property type="entry name" value="ASPARTYL/LYSYL-TRNA SYNTHETASE"/>
    <property type="match status" value="1"/>
</dbReference>
<dbReference type="GeneID" id="27724683"/>
<feature type="domain" description="Aminoacyl-transfer RNA synthetases class-II family profile" evidence="7">
    <location>
        <begin position="164"/>
        <end position="642"/>
    </location>
</feature>
<evidence type="ECO:0000259" key="7">
    <source>
        <dbReference type="PROSITE" id="PS50862"/>
    </source>
</evidence>
<evidence type="ECO:0000256" key="4">
    <source>
        <dbReference type="ARBA" id="ARBA00022840"/>
    </source>
</evidence>
<dbReference type="OMA" id="LCGWVDR"/>
<dbReference type="Gene3D" id="2.40.50.140">
    <property type="entry name" value="Nucleic acid-binding proteins"/>
    <property type="match status" value="1"/>
</dbReference>
<evidence type="ECO:0000256" key="6">
    <source>
        <dbReference type="ARBA" id="ARBA00023146"/>
    </source>
</evidence>
<dbReference type="HOGENOM" id="CLU_014330_2_1_1"/>
<reference evidence="8 9" key="1">
    <citation type="journal article" date="2014" name="Genome Announc.">
        <title>Draft genome sequence of the pathogenic fungus Scedosporium apiospermum.</title>
        <authorList>
            <person name="Vandeputte P."/>
            <person name="Ghamrawi S."/>
            <person name="Rechenmann M."/>
            <person name="Iltis A."/>
            <person name="Giraud S."/>
            <person name="Fleury M."/>
            <person name="Thornton C."/>
            <person name="Delhaes L."/>
            <person name="Meyer W."/>
            <person name="Papon N."/>
            <person name="Bouchara J.P."/>
        </authorList>
    </citation>
    <scope>NUCLEOTIDE SEQUENCE [LARGE SCALE GENOMIC DNA]</scope>
    <source>
        <strain evidence="8 9">IHEM 14462</strain>
    </source>
</reference>
<dbReference type="Gene3D" id="3.30.930.10">
    <property type="entry name" value="Bira Bifunctional Protein, Domain 2"/>
    <property type="match status" value="1"/>
</dbReference>
<comment type="similarity">
    <text evidence="1">Belongs to the class-II aminoacyl-tRNA synthetase family. Type 1 subfamily.</text>
</comment>
<keyword evidence="4" id="KW-0067">ATP-binding</keyword>
<dbReference type="SUPFAM" id="SSF55681">
    <property type="entry name" value="Class II aaRS and biotin synthetases"/>
    <property type="match status" value="1"/>
</dbReference>
<evidence type="ECO:0000256" key="2">
    <source>
        <dbReference type="ARBA" id="ARBA00022598"/>
    </source>
</evidence>
<protein>
    <submittedName>
        <fullName evidence="8">Aspartyl-tRNA synthetase</fullName>
    </submittedName>
</protein>
<dbReference type="Proteomes" id="UP000028545">
    <property type="component" value="Unassembled WGS sequence"/>
</dbReference>
<proteinExistence type="inferred from homology"/>
<dbReference type="SUPFAM" id="SSF50249">
    <property type="entry name" value="Nucleic acid-binding proteins"/>
    <property type="match status" value="1"/>
</dbReference>
<dbReference type="GO" id="GO:0005739">
    <property type="term" value="C:mitochondrion"/>
    <property type="evidence" value="ECO:0007669"/>
    <property type="project" value="EnsemblFungi"/>
</dbReference>
<dbReference type="PANTHER" id="PTHR22594:SF5">
    <property type="entry name" value="ASPARTATE--TRNA LIGASE, MITOCHONDRIAL"/>
    <property type="match status" value="1"/>
</dbReference>
<dbReference type="InterPro" id="IPR045864">
    <property type="entry name" value="aa-tRNA-synth_II/BPL/LPL"/>
</dbReference>
<gene>
    <name evidence="8" type="ORF">SAPIO_CDS5611</name>
</gene>
<name>A0A084G511_PSEDA</name>
<dbReference type="AlphaFoldDB" id="A0A084G511"/>
<keyword evidence="6 8" id="KW-0030">Aminoacyl-tRNA synthetase</keyword>
<dbReference type="OrthoDB" id="439710at2759"/>
<dbReference type="VEuPathDB" id="FungiDB:SAPIO_CDS5611"/>
<dbReference type="InterPro" id="IPR012340">
    <property type="entry name" value="NA-bd_OB-fold"/>
</dbReference>
<keyword evidence="2" id="KW-0436">Ligase</keyword>
<organism evidence="8 9">
    <name type="scientific">Pseudallescheria apiosperma</name>
    <name type="common">Scedosporium apiospermum</name>
    <dbReference type="NCBI Taxonomy" id="563466"/>
    <lineage>
        <taxon>Eukaryota</taxon>
        <taxon>Fungi</taxon>
        <taxon>Dikarya</taxon>
        <taxon>Ascomycota</taxon>
        <taxon>Pezizomycotina</taxon>
        <taxon>Sordariomycetes</taxon>
        <taxon>Hypocreomycetidae</taxon>
        <taxon>Microascales</taxon>
        <taxon>Microascaceae</taxon>
        <taxon>Scedosporium</taxon>
    </lineage>
</organism>
<keyword evidence="9" id="KW-1185">Reference proteome</keyword>
<dbReference type="InterPro" id="IPR002312">
    <property type="entry name" value="Asp/Asn-tRNA-synth_IIb"/>
</dbReference>
<keyword evidence="3" id="KW-0547">Nucleotide-binding</keyword>
<comment type="caution">
    <text evidence="8">The sequence shown here is derived from an EMBL/GenBank/DDBJ whole genome shotgun (WGS) entry which is preliminary data.</text>
</comment>
<evidence type="ECO:0000313" key="8">
    <source>
        <dbReference type="EMBL" id="KEZ42423.1"/>
    </source>
</evidence>
<keyword evidence="5" id="KW-0648">Protein biosynthesis</keyword>
<accession>A0A084G511</accession>
<dbReference type="InterPro" id="IPR006195">
    <property type="entry name" value="aa-tRNA-synth_II"/>
</dbReference>
<dbReference type="EMBL" id="JOWA01000099">
    <property type="protein sequence ID" value="KEZ42423.1"/>
    <property type="molecule type" value="Genomic_DNA"/>
</dbReference>
<sequence>MPLTGCHHNPAVTRENLDPGTTQILLTLIREAYKELFLNPKPTKSVTLNGSVDKKRVVSSKLGFISITRESAAVEFPVVIQGKELLQKLRQIPLFSAVSITGELVEKPSKVSDPNAPPQYELVASSIDCLSPFPKDIVLTENDNFAPESRFLQLRFHTEFRHRLRFREWLQSTLSSVASKYDYSAITTPMLFKSTPEGAREFLVPTRTRGRAYALVQSPQQYKQALMASGIRGYQQFAVCFRDEDLRADRQPEFMQFDMEKSYADGRQITSDIENIVKEAWQRLCEDHTLYKYGDSFIPVQNQHASRPDIQKLESQNIPALPKEPFPRLTYHECMTLYGSDKPDLRIPGQISDVTKHVSENFVSMITYLKDSTVEAWKFHLGSSVREVRAFVHEFMDGLNTQFRDHPDGTPQVLIFDPQQPRDGFSSLGPEGIDPLLPDLGPGDLEPGDVVVFQARKKGPFYGGSTNLGEVRKRIFDAAVAKGLIEAPEGFKFLWVTEFPLFSPEEDDTPGQGGTAGFSATHHPFTAPLTPQDFELLRTDPLKAKADAYDLVLNGTEIGGGSRRIHRADIQEAIMREVLGMSEERIADFEPLLSALRCAPPHAGFAFGFDRLCALLTGTNSIRDVIAFPKSMKGEDLFARSPGELTESQLETYHLKLRE</sequence>
<dbReference type="KEGG" id="sapo:SAPIO_CDS5611"/>
<dbReference type="GO" id="GO:0004815">
    <property type="term" value="F:aspartate-tRNA ligase activity"/>
    <property type="evidence" value="ECO:0007669"/>
    <property type="project" value="EnsemblFungi"/>
</dbReference>
<dbReference type="RefSeq" id="XP_016642222.1">
    <property type="nucleotide sequence ID" value="XM_016787907.1"/>
</dbReference>
<evidence type="ECO:0000256" key="5">
    <source>
        <dbReference type="ARBA" id="ARBA00022917"/>
    </source>
</evidence>
<dbReference type="PROSITE" id="PS50862">
    <property type="entry name" value="AA_TRNA_LIGASE_II"/>
    <property type="match status" value="1"/>
</dbReference>
<dbReference type="GO" id="GO:0070146">
    <property type="term" value="P:mitochondrial aspartyl-tRNA aminoacylation"/>
    <property type="evidence" value="ECO:0007669"/>
    <property type="project" value="EnsemblFungi"/>
</dbReference>
<dbReference type="PRINTS" id="PR01042">
    <property type="entry name" value="TRNASYNTHASP"/>
</dbReference>
<evidence type="ECO:0000313" key="9">
    <source>
        <dbReference type="Proteomes" id="UP000028545"/>
    </source>
</evidence>
<dbReference type="InterPro" id="IPR004115">
    <property type="entry name" value="GAD-like_sf"/>
</dbReference>
<dbReference type="InterPro" id="IPR004364">
    <property type="entry name" value="Aa-tRNA-synt_II"/>
</dbReference>
<evidence type="ECO:0000256" key="1">
    <source>
        <dbReference type="ARBA" id="ARBA00006303"/>
    </source>
</evidence>